<evidence type="ECO:0000256" key="7">
    <source>
        <dbReference type="ARBA" id="ARBA00023242"/>
    </source>
</evidence>
<evidence type="ECO:0000256" key="1">
    <source>
        <dbReference type="ARBA" id="ARBA00004123"/>
    </source>
</evidence>
<dbReference type="PROSITE" id="PS51745">
    <property type="entry name" value="PB1"/>
    <property type="match status" value="1"/>
</dbReference>
<evidence type="ECO:0000313" key="12">
    <source>
        <dbReference type="EMBL" id="KAK4257686.1"/>
    </source>
</evidence>
<dbReference type="Gene3D" id="3.10.20.90">
    <property type="entry name" value="Phosphatidylinositol 3-kinase Catalytic Subunit, Chain A, domain 1"/>
    <property type="match status" value="1"/>
</dbReference>
<dbReference type="GO" id="GO:0009734">
    <property type="term" value="P:auxin-activated signaling pathway"/>
    <property type="evidence" value="ECO:0007669"/>
    <property type="project" value="UniProtKB-UniRule"/>
</dbReference>
<keyword evidence="6 10" id="KW-0804">Transcription</keyword>
<evidence type="ECO:0000313" key="13">
    <source>
        <dbReference type="Proteomes" id="UP001293593"/>
    </source>
</evidence>
<dbReference type="PANTHER" id="PTHR31734:SF7">
    <property type="entry name" value="AUXIN-RESPONSIVE PROTEIN IAA33"/>
    <property type="match status" value="1"/>
</dbReference>
<evidence type="ECO:0000256" key="5">
    <source>
        <dbReference type="ARBA" id="ARBA00023015"/>
    </source>
</evidence>
<evidence type="ECO:0000256" key="8">
    <source>
        <dbReference type="ARBA" id="ARBA00023294"/>
    </source>
</evidence>
<feature type="domain" description="PB1" evidence="11">
    <location>
        <begin position="70"/>
        <end position="162"/>
    </location>
</feature>
<name>A0AAE1IVL5_9FABA</name>
<evidence type="ECO:0000259" key="11">
    <source>
        <dbReference type="PROSITE" id="PS51745"/>
    </source>
</evidence>
<keyword evidence="4 10" id="KW-0678">Repressor</keyword>
<proteinExistence type="inferred from homology"/>
<keyword evidence="5 10" id="KW-0805">Transcription regulation</keyword>
<comment type="caution">
    <text evidence="12">The sequence shown here is derived from an EMBL/GenBank/DDBJ whole genome shotgun (WGS) entry which is preliminary data.</text>
</comment>
<dbReference type="AlphaFoldDB" id="A0AAE1IVL5"/>
<keyword evidence="13" id="KW-1185">Reference proteome</keyword>
<reference evidence="12" key="1">
    <citation type="submission" date="2023-10" db="EMBL/GenBank/DDBJ databases">
        <title>Chromosome-level genome of the transformable northern wattle, Acacia crassicarpa.</title>
        <authorList>
            <person name="Massaro I."/>
            <person name="Sinha N.R."/>
            <person name="Poethig S."/>
            <person name="Leichty A.R."/>
        </authorList>
    </citation>
    <scope>NUCLEOTIDE SEQUENCE</scope>
    <source>
        <strain evidence="12">Acra3RX</strain>
        <tissue evidence="12">Leaf</tissue>
    </source>
</reference>
<keyword evidence="7 10" id="KW-0539">Nucleus</keyword>
<dbReference type="PANTHER" id="PTHR31734">
    <property type="entry name" value="AUXIN-RESPONSIVE PROTEIN IAA17"/>
    <property type="match status" value="1"/>
</dbReference>
<keyword evidence="8 10" id="KW-0927">Auxin signaling pathway</keyword>
<dbReference type="GO" id="GO:0005634">
    <property type="term" value="C:nucleus"/>
    <property type="evidence" value="ECO:0007669"/>
    <property type="project" value="UniProtKB-SubCell"/>
</dbReference>
<sequence length="173" mass="19093">MMNSFDPHTEDSSSLKPTYQQDITSLNINIFNNNLMAGSATPSSSSSRFTQNKFHGFPELGDNDLAATVVPAVTVVLEGRSICHRINLHHHGSYHSLARALRQMFVVDHDGMIGGNLDLSNAIPGHLIAYEDMDHDLLLAGDLSWKDFVRVAKRIRIIPTKGNSRKGTIRRGA</sequence>
<evidence type="ECO:0000256" key="2">
    <source>
        <dbReference type="ARBA" id="ARBA00006728"/>
    </source>
</evidence>
<evidence type="ECO:0000256" key="6">
    <source>
        <dbReference type="ARBA" id="ARBA00023163"/>
    </source>
</evidence>
<dbReference type="InterPro" id="IPR003311">
    <property type="entry name" value="AUX_IAA"/>
</dbReference>
<comment type="subunit">
    <text evidence="3 10">Homodimers and heterodimers.</text>
</comment>
<dbReference type="EMBL" id="JAWXYG010000012">
    <property type="protein sequence ID" value="KAK4257686.1"/>
    <property type="molecule type" value="Genomic_DNA"/>
</dbReference>
<protein>
    <recommendedName>
        <fullName evidence="10">Auxin-induced protein</fullName>
    </recommendedName>
</protein>
<evidence type="ECO:0000256" key="3">
    <source>
        <dbReference type="ARBA" id="ARBA00011726"/>
    </source>
</evidence>
<dbReference type="Proteomes" id="UP001293593">
    <property type="component" value="Unassembled WGS sequence"/>
</dbReference>
<organism evidence="12 13">
    <name type="scientific">Acacia crassicarpa</name>
    <name type="common">northern wattle</name>
    <dbReference type="NCBI Taxonomy" id="499986"/>
    <lineage>
        <taxon>Eukaryota</taxon>
        <taxon>Viridiplantae</taxon>
        <taxon>Streptophyta</taxon>
        <taxon>Embryophyta</taxon>
        <taxon>Tracheophyta</taxon>
        <taxon>Spermatophyta</taxon>
        <taxon>Magnoliopsida</taxon>
        <taxon>eudicotyledons</taxon>
        <taxon>Gunneridae</taxon>
        <taxon>Pentapetalae</taxon>
        <taxon>rosids</taxon>
        <taxon>fabids</taxon>
        <taxon>Fabales</taxon>
        <taxon>Fabaceae</taxon>
        <taxon>Caesalpinioideae</taxon>
        <taxon>mimosoid clade</taxon>
        <taxon>Acacieae</taxon>
        <taxon>Acacia</taxon>
    </lineage>
</organism>
<comment type="function">
    <text evidence="9">Aux/IAA proteins are short-lived transcriptional factors that function as repressors of early auxin response genes at low auxin concentrations. Repression is thought to result from the interaction with auxin response factors (ARFs), proteins that bind to the auxin-responsive promoter element (AuxRE). Formation of heterodimers with ARF proteins may alter their ability to modulate early auxin response genes expression.</text>
</comment>
<accession>A0AAE1IVL5</accession>
<evidence type="ECO:0000256" key="9">
    <source>
        <dbReference type="ARBA" id="ARBA00025283"/>
    </source>
</evidence>
<comment type="subcellular location">
    <subcellularLocation>
        <location evidence="1 10">Nucleus</location>
    </subcellularLocation>
</comment>
<comment type="similarity">
    <text evidence="2 10">Belongs to the Aux/IAA family.</text>
</comment>
<dbReference type="InterPro" id="IPR033389">
    <property type="entry name" value="AUX/IAA_dom"/>
</dbReference>
<dbReference type="Pfam" id="PF02309">
    <property type="entry name" value="AUX_IAA"/>
    <property type="match status" value="1"/>
</dbReference>
<dbReference type="InterPro" id="IPR053793">
    <property type="entry name" value="PB1-like"/>
</dbReference>
<gene>
    <name evidence="12" type="ORF">QN277_007244</name>
</gene>
<evidence type="ECO:0000256" key="10">
    <source>
        <dbReference type="RuleBase" id="RU004549"/>
    </source>
</evidence>
<dbReference type="GO" id="GO:0006355">
    <property type="term" value="P:regulation of DNA-templated transcription"/>
    <property type="evidence" value="ECO:0007669"/>
    <property type="project" value="InterPro"/>
</dbReference>
<dbReference type="SUPFAM" id="SSF54277">
    <property type="entry name" value="CAD &amp; PB1 domains"/>
    <property type="match status" value="1"/>
</dbReference>
<evidence type="ECO:0000256" key="4">
    <source>
        <dbReference type="ARBA" id="ARBA00022491"/>
    </source>
</evidence>